<evidence type="ECO:0008006" key="3">
    <source>
        <dbReference type="Google" id="ProtNLM"/>
    </source>
</evidence>
<dbReference type="Gene3D" id="3.90.1590.10">
    <property type="entry name" value="glutathione-dependent formaldehyde- activating enzyme (gfa)"/>
    <property type="match status" value="1"/>
</dbReference>
<dbReference type="RefSeq" id="WP_186940999.1">
    <property type="nucleotide sequence ID" value="NZ_JACOGA010000004.1"/>
</dbReference>
<evidence type="ECO:0000313" key="2">
    <source>
        <dbReference type="Proteomes" id="UP000624279"/>
    </source>
</evidence>
<dbReference type="InterPro" id="IPR011057">
    <property type="entry name" value="Mss4-like_sf"/>
</dbReference>
<accession>A0ABR6Y8P2</accession>
<dbReference type="EMBL" id="JACOGA010000004">
    <property type="protein sequence ID" value="MBC3872948.1"/>
    <property type="molecule type" value="Genomic_DNA"/>
</dbReference>
<name>A0ABR6Y8P2_9BURK</name>
<protein>
    <recommendedName>
        <fullName evidence="3">CENP-V/GFA domain-containing protein</fullName>
    </recommendedName>
</protein>
<dbReference type="SUPFAM" id="SSF51316">
    <property type="entry name" value="Mss4-like"/>
    <property type="match status" value="1"/>
</dbReference>
<organism evidence="1 2">
    <name type="scientific">Undibacterium flavidum</name>
    <dbReference type="NCBI Taxonomy" id="2762297"/>
    <lineage>
        <taxon>Bacteria</taxon>
        <taxon>Pseudomonadati</taxon>
        <taxon>Pseudomonadota</taxon>
        <taxon>Betaproteobacteria</taxon>
        <taxon>Burkholderiales</taxon>
        <taxon>Oxalobacteraceae</taxon>
        <taxon>Undibacterium</taxon>
    </lineage>
</organism>
<dbReference type="Pfam" id="PF19648">
    <property type="entry name" value="DUF6151"/>
    <property type="match status" value="1"/>
</dbReference>
<dbReference type="Proteomes" id="UP000624279">
    <property type="component" value="Unassembled WGS sequence"/>
</dbReference>
<proteinExistence type="predicted"/>
<reference evidence="1 2" key="1">
    <citation type="submission" date="2020-08" db="EMBL/GenBank/DDBJ databases">
        <title>Novel species isolated from subtropical streams in China.</title>
        <authorList>
            <person name="Lu H."/>
        </authorList>
    </citation>
    <scope>NUCLEOTIDE SEQUENCE [LARGE SCALE GENOMIC DNA]</scope>
    <source>
        <strain evidence="1 2">LX15W</strain>
    </source>
</reference>
<sequence length="193" mass="21195">MHTIQCQCGEVRAHLEGEGTHNHIVCYCTDCRAFAHFLGRGEQVLDAQGGTEIVQVSQARLRFVQGREHLAAVRLSDKGMVRWYAACCKTPLGNVMLDPKMAFIGLIHSALDKAHVGKDFGSVTAWMETQAALGEPKPVQKGVLPVVLRFMGMTLSARLSGSYKKSPLFNAEGRPVAQAEILTHEQLMHLKSL</sequence>
<dbReference type="InterPro" id="IPR046149">
    <property type="entry name" value="DUF6151"/>
</dbReference>
<gene>
    <name evidence="1" type="ORF">H8K55_05070</name>
</gene>
<keyword evidence="2" id="KW-1185">Reference proteome</keyword>
<evidence type="ECO:0000313" key="1">
    <source>
        <dbReference type="EMBL" id="MBC3872948.1"/>
    </source>
</evidence>
<comment type="caution">
    <text evidence="1">The sequence shown here is derived from an EMBL/GenBank/DDBJ whole genome shotgun (WGS) entry which is preliminary data.</text>
</comment>